<gene>
    <name evidence="1" type="ORF">SDC9_07453</name>
</gene>
<proteinExistence type="predicted"/>
<reference evidence="1" key="1">
    <citation type="submission" date="2019-08" db="EMBL/GenBank/DDBJ databases">
        <authorList>
            <person name="Kucharzyk K."/>
            <person name="Murdoch R.W."/>
            <person name="Higgins S."/>
            <person name="Loffler F."/>
        </authorList>
    </citation>
    <scope>NUCLEOTIDE SEQUENCE</scope>
</reference>
<name>A0A644T4X4_9ZZZZ</name>
<evidence type="ECO:0000313" key="1">
    <source>
        <dbReference type="EMBL" id="MPL61864.1"/>
    </source>
</evidence>
<protein>
    <submittedName>
        <fullName evidence="1">Uncharacterized protein</fullName>
    </submittedName>
</protein>
<dbReference type="AlphaFoldDB" id="A0A644T4X4"/>
<organism evidence="1">
    <name type="scientific">bioreactor metagenome</name>
    <dbReference type="NCBI Taxonomy" id="1076179"/>
    <lineage>
        <taxon>unclassified sequences</taxon>
        <taxon>metagenomes</taxon>
        <taxon>ecological metagenomes</taxon>
    </lineage>
</organism>
<sequence length="60" mass="7116">MSSVIFDGKYLKLQKVENRRYAEFKTNNIKHISTAEEINSLISELEVYKHDIKDNKEVEE</sequence>
<accession>A0A644T4X4</accession>
<dbReference type="EMBL" id="VSSQ01000016">
    <property type="protein sequence ID" value="MPL61864.1"/>
    <property type="molecule type" value="Genomic_DNA"/>
</dbReference>
<comment type="caution">
    <text evidence="1">The sequence shown here is derived from an EMBL/GenBank/DDBJ whole genome shotgun (WGS) entry which is preliminary data.</text>
</comment>